<reference evidence="1 2" key="1">
    <citation type="submission" date="2022-01" db="EMBL/GenBank/DDBJ databases">
        <title>A chromosomal length assembly of Cordylochernes scorpioides.</title>
        <authorList>
            <person name="Zeh D."/>
            <person name="Zeh J."/>
        </authorList>
    </citation>
    <scope>NUCLEOTIDE SEQUENCE [LARGE SCALE GENOMIC DNA]</scope>
    <source>
        <strain evidence="1">IN4F17</strain>
        <tissue evidence="1">Whole Body</tissue>
    </source>
</reference>
<gene>
    <name evidence="1" type="ORF">LAZ67_11002996</name>
</gene>
<keyword evidence="2" id="KW-1185">Reference proteome</keyword>
<evidence type="ECO:0000313" key="2">
    <source>
        <dbReference type="Proteomes" id="UP001235939"/>
    </source>
</evidence>
<accession>A0ABY6KZL0</accession>
<name>A0ABY6KZL0_9ARAC</name>
<proteinExistence type="predicted"/>
<evidence type="ECO:0000313" key="1">
    <source>
        <dbReference type="EMBL" id="UYV74316.1"/>
    </source>
</evidence>
<sequence length="187" mass="21239">MVTDASTPTIMSASKRSVARRGHCTRLYSDQEQILWELHDSCVHVRAWRARVICRKILALTIPLDESTHRGKDSATDGLPEFTEWAGRCDGWCYPPQDQDDHGRRQDGLVLESGAAGWKVYQMRRSDTATGLVDQRLDFGLTGMSGHMAAEHMKNSLLSTNKQIWNVSERKYTLIMDFIVKEEIAEN</sequence>
<organism evidence="1 2">
    <name type="scientific">Cordylochernes scorpioides</name>
    <dbReference type="NCBI Taxonomy" id="51811"/>
    <lineage>
        <taxon>Eukaryota</taxon>
        <taxon>Metazoa</taxon>
        <taxon>Ecdysozoa</taxon>
        <taxon>Arthropoda</taxon>
        <taxon>Chelicerata</taxon>
        <taxon>Arachnida</taxon>
        <taxon>Pseudoscorpiones</taxon>
        <taxon>Cheliferoidea</taxon>
        <taxon>Chernetidae</taxon>
        <taxon>Cordylochernes</taxon>
    </lineage>
</organism>
<dbReference type="EMBL" id="CP092873">
    <property type="protein sequence ID" value="UYV74316.1"/>
    <property type="molecule type" value="Genomic_DNA"/>
</dbReference>
<protein>
    <submittedName>
        <fullName evidence="1">Uncharacterized protein</fullName>
    </submittedName>
</protein>
<dbReference type="Proteomes" id="UP001235939">
    <property type="component" value="Chromosome 11"/>
</dbReference>